<dbReference type="InterPro" id="IPR027783">
    <property type="entry name" value="Bacterial_PH-related"/>
</dbReference>
<keyword evidence="1" id="KW-1133">Transmembrane helix</keyword>
<name>A0A562LI84_9GAMM</name>
<evidence type="ECO:0000313" key="4">
    <source>
        <dbReference type="Proteomes" id="UP000316471"/>
    </source>
</evidence>
<keyword evidence="1" id="KW-0472">Membrane</keyword>
<feature type="transmembrane region" description="Helical" evidence="1">
    <location>
        <begin position="15"/>
        <end position="36"/>
    </location>
</feature>
<accession>A0A562LI84</accession>
<reference evidence="3 4" key="1">
    <citation type="journal article" date="2015" name="Stand. Genomic Sci.">
        <title>Genomic Encyclopedia of Bacterial and Archaeal Type Strains, Phase III: the genomes of soil and plant-associated and newly described type strains.</title>
        <authorList>
            <person name="Whitman W.B."/>
            <person name="Woyke T."/>
            <person name="Klenk H.P."/>
            <person name="Zhou Y."/>
            <person name="Lilburn T.G."/>
            <person name="Beck B.J."/>
            <person name="De Vos P."/>
            <person name="Vandamme P."/>
            <person name="Eisen J.A."/>
            <person name="Garrity G."/>
            <person name="Hugenholtz P."/>
            <person name="Kyrpides N.C."/>
        </authorList>
    </citation>
    <scope>NUCLEOTIDE SEQUENCE [LARGE SCALE GENOMIC DNA]</scope>
    <source>
        <strain evidence="3 4">CGMCC 1.10136</strain>
    </source>
</reference>
<gene>
    <name evidence="3" type="ORF">IP93_02686</name>
</gene>
<dbReference type="OrthoDB" id="5767765at2"/>
<feature type="transmembrane region" description="Helical" evidence="1">
    <location>
        <begin position="48"/>
        <end position="67"/>
    </location>
</feature>
<dbReference type="Pfam" id="PF10882">
    <property type="entry name" value="bPH_5"/>
    <property type="match status" value="1"/>
</dbReference>
<feature type="domain" description="Bacterial Pleckstrin homology" evidence="2">
    <location>
        <begin position="100"/>
        <end position="175"/>
    </location>
</feature>
<proteinExistence type="predicted"/>
<dbReference type="AlphaFoldDB" id="A0A562LI84"/>
<protein>
    <submittedName>
        <fullName evidence="3">PH (Pleckstrin Homology) domain-containing protein</fullName>
    </submittedName>
</protein>
<dbReference type="Proteomes" id="UP000316471">
    <property type="component" value="Unassembled WGS sequence"/>
</dbReference>
<evidence type="ECO:0000313" key="3">
    <source>
        <dbReference type="EMBL" id="TWI07332.1"/>
    </source>
</evidence>
<evidence type="ECO:0000259" key="2">
    <source>
        <dbReference type="Pfam" id="PF10882"/>
    </source>
</evidence>
<comment type="caution">
    <text evidence="3">The sequence shown here is derived from an EMBL/GenBank/DDBJ whole genome shotgun (WGS) entry which is preliminary data.</text>
</comment>
<dbReference type="RefSeq" id="WP_158636350.1">
    <property type="nucleotide sequence ID" value="NZ_VLKP01000012.1"/>
</dbReference>
<dbReference type="EMBL" id="VLKP01000012">
    <property type="protein sequence ID" value="TWI07332.1"/>
    <property type="molecule type" value="Genomic_DNA"/>
</dbReference>
<keyword evidence="4" id="KW-1185">Reference proteome</keyword>
<organism evidence="3 4">
    <name type="scientific">Aerolutibacter ruishenii</name>
    <dbReference type="NCBI Taxonomy" id="686800"/>
    <lineage>
        <taxon>Bacteria</taxon>
        <taxon>Pseudomonadati</taxon>
        <taxon>Pseudomonadota</taxon>
        <taxon>Gammaproteobacteria</taxon>
        <taxon>Lysobacterales</taxon>
        <taxon>Lysobacteraceae</taxon>
        <taxon>Aerolutibacter</taxon>
    </lineage>
</organism>
<keyword evidence="1" id="KW-0812">Transmembrane</keyword>
<evidence type="ECO:0000256" key="1">
    <source>
        <dbReference type="SAM" id="Phobius"/>
    </source>
</evidence>
<sequence length="184" mass="19879">MTRAFPVVPPPSHAAWLLGGLLAIPLIAIAVSMHLGPSAADRGAAMPAFAFAVVIVGAVAAFTFWGLGRRQVLLDERGLQVKAAMFSHRVGAADLDVARARIVDLDERTELKPVLKTFGMSLPGFHAGWFMLRDRSGGFCLLTSRRRVLWLPTRSGKSLLLSLERPEALLDALHRINAPIGPRA</sequence>